<protein>
    <recommendedName>
        <fullName evidence="3">Integrase</fullName>
    </recommendedName>
</protein>
<organism evidence="1 2">
    <name type="scientific">Pseudomonas fluorescens</name>
    <dbReference type="NCBI Taxonomy" id="294"/>
    <lineage>
        <taxon>Bacteria</taxon>
        <taxon>Pseudomonadati</taxon>
        <taxon>Pseudomonadota</taxon>
        <taxon>Gammaproteobacteria</taxon>
        <taxon>Pseudomonadales</taxon>
        <taxon>Pseudomonadaceae</taxon>
        <taxon>Pseudomonas</taxon>
    </lineage>
</organism>
<proteinExistence type="predicted"/>
<dbReference type="RefSeq" id="WP_150635315.1">
    <property type="nucleotide sequence ID" value="NZ_CABVIC010000001.1"/>
</dbReference>
<dbReference type="EMBL" id="CABVIC010000001">
    <property type="protein sequence ID" value="VVO64474.1"/>
    <property type="molecule type" value="Genomic_DNA"/>
</dbReference>
<evidence type="ECO:0008006" key="3">
    <source>
        <dbReference type="Google" id="ProtNLM"/>
    </source>
</evidence>
<gene>
    <name evidence="1" type="ORF">PS847_00976</name>
</gene>
<accession>A0A5E7HJW8</accession>
<sequence>MAVPFRPFPIFPPYDRWHPNASEEFPENHSVRRRLEALGVDCLPFTSVWYCTSFLETAAHSWSSGQAESRYGLTSRVCEKMLNWSFLNGICLLDWDHDNFSKFLIFLKQPPNAWCSESPHTRYMSTPITSYRDWELNDKWRPFYRFIDNAQVGIQGRRDMQRSAQIAREFFAFYISKTGIAKANCAALVPADFINEAPLNRPSKVHSPSELNWAFTQVMKSPTQVLRSEQVLLYMAIARFTVIHVGQVRYLNQFFKGLNGNWMFQSGQLGAATIELSPEFSDYLERYFIYYGISLNGNIPAVPLFPTNDGMFGYSLDAIRRHMNDVAGMLAEKASKDDDPQIRLLEMSLKRISFASIRRSSEYDSIFRRRNSRRS</sequence>
<reference evidence="1 2" key="1">
    <citation type="submission" date="2019-09" db="EMBL/GenBank/DDBJ databases">
        <authorList>
            <person name="Chandra G."/>
            <person name="Truman W A."/>
        </authorList>
    </citation>
    <scope>NUCLEOTIDE SEQUENCE [LARGE SCALE GENOMIC DNA]</scope>
    <source>
        <strain evidence="1">PS847</strain>
    </source>
</reference>
<dbReference type="Proteomes" id="UP000326067">
    <property type="component" value="Unassembled WGS sequence"/>
</dbReference>
<evidence type="ECO:0000313" key="1">
    <source>
        <dbReference type="EMBL" id="VVO64474.1"/>
    </source>
</evidence>
<name>A0A5E7HJW8_PSEFL</name>
<evidence type="ECO:0000313" key="2">
    <source>
        <dbReference type="Proteomes" id="UP000326067"/>
    </source>
</evidence>
<dbReference type="AlphaFoldDB" id="A0A5E7HJW8"/>